<organism evidence="3 4">
    <name type="scientific">Aaosphaeria arxii CBS 175.79</name>
    <dbReference type="NCBI Taxonomy" id="1450172"/>
    <lineage>
        <taxon>Eukaryota</taxon>
        <taxon>Fungi</taxon>
        <taxon>Dikarya</taxon>
        <taxon>Ascomycota</taxon>
        <taxon>Pezizomycotina</taxon>
        <taxon>Dothideomycetes</taxon>
        <taxon>Pleosporomycetidae</taxon>
        <taxon>Pleosporales</taxon>
        <taxon>Pleosporales incertae sedis</taxon>
        <taxon>Aaosphaeria</taxon>
    </lineage>
</organism>
<dbReference type="OrthoDB" id="4161186at2759"/>
<dbReference type="Pfam" id="PF20516">
    <property type="entry name" value="PDDEXK_12"/>
    <property type="match status" value="1"/>
</dbReference>
<dbReference type="RefSeq" id="XP_033390440.1">
    <property type="nucleotide sequence ID" value="XM_033526802.1"/>
</dbReference>
<dbReference type="AlphaFoldDB" id="A0A6A5YBK8"/>
<feature type="compositionally biased region" description="Low complexity" evidence="1">
    <location>
        <begin position="72"/>
        <end position="90"/>
    </location>
</feature>
<keyword evidence="4" id="KW-1185">Reference proteome</keyword>
<accession>A0A6A5YBK8</accession>
<name>A0A6A5YBK8_9PLEO</name>
<evidence type="ECO:0000256" key="1">
    <source>
        <dbReference type="SAM" id="MobiDB-lite"/>
    </source>
</evidence>
<feature type="region of interest" description="Disordered" evidence="1">
    <location>
        <begin position="1"/>
        <end position="93"/>
    </location>
</feature>
<sequence length="451" mass="50476">MAEIAPWIDSVSSASTKFEARECESSSRSGGRKKRTRRSEQIRRVRPRLLSPARPTSIHDSPEDSSDDASETKSTADASSSSSSPSAISSGPCWNIEPTSFTRLDSQTLERNPRVLLQQCNPPIRIRQPDRDTQIASADKLEEILSDGFATGFIPSYYKDHFQEADSRALRSIKPHMFDPKELSPREKDLLETLWDRMETIYDRAKRCNDNSKDKNAWARVVWDVLETVIENDSGCLEINDVQSQAIHPNFLPRDKSGKAVSATVDLVLAFSGNTDSNVRQVYENHRSGSFDATLSPMTDVYTGRLLHACAIQVEAHGGKPMEAEMRLAVYHAAMLRKMQETIIMTWEGIDIDAEAERLIPSMVGWTVIGHKWSLYISSLLPDGSILCQGPFDELEASTSTRQGVLLLLDLVERVATMSSEILWPIMREQLVGNGLKGWLHYFEAAKADKS</sequence>
<evidence type="ECO:0000313" key="3">
    <source>
        <dbReference type="EMBL" id="KAF2022101.1"/>
    </source>
</evidence>
<proteinExistence type="predicted"/>
<evidence type="ECO:0000313" key="4">
    <source>
        <dbReference type="Proteomes" id="UP000799778"/>
    </source>
</evidence>
<gene>
    <name evidence="3" type="ORF">BU24DRAFT_417753</name>
</gene>
<dbReference type="InterPro" id="IPR046797">
    <property type="entry name" value="PDDEXK_12"/>
</dbReference>
<dbReference type="Proteomes" id="UP000799778">
    <property type="component" value="Unassembled WGS sequence"/>
</dbReference>
<protein>
    <recommendedName>
        <fullName evidence="2">PD-(D/E)XK nuclease-like domain-containing protein</fullName>
    </recommendedName>
</protein>
<dbReference type="GeneID" id="54284199"/>
<evidence type="ECO:0000259" key="2">
    <source>
        <dbReference type="Pfam" id="PF20516"/>
    </source>
</evidence>
<feature type="domain" description="PD-(D/E)XK nuclease-like" evidence="2">
    <location>
        <begin position="175"/>
        <end position="421"/>
    </location>
</feature>
<reference evidence="3" key="1">
    <citation type="journal article" date="2020" name="Stud. Mycol.">
        <title>101 Dothideomycetes genomes: a test case for predicting lifestyles and emergence of pathogens.</title>
        <authorList>
            <person name="Haridas S."/>
            <person name="Albert R."/>
            <person name="Binder M."/>
            <person name="Bloem J."/>
            <person name="Labutti K."/>
            <person name="Salamov A."/>
            <person name="Andreopoulos B."/>
            <person name="Baker S."/>
            <person name="Barry K."/>
            <person name="Bills G."/>
            <person name="Bluhm B."/>
            <person name="Cannon C."/>
            <person name="Castanera R."/>
            <person name="Culley D."/>
            <person name="Daum C."/>
            <person name="Ezra D."/>
            <person name="Gonzalez J."/>
            <person name="Henrissat B."/>
            <person name="Kuo A."/>
            <person name="Liang C."/>
            <person name="Lipzen A."/>
            <person name="Lutzoni F."/>
            <person name="Magnuson J."/>
            <person name="Mondo S."/>
            <person name="Nolan M."/>
            <person name="Ohm R."/>
            <person name="Pangilinan J."/>
            <person name="Park H.-J."/>
            <person name="Ramirez L."/>
            <person name="Alfaro M."/>
            <person name="Sun H."/>
            <person name="Tritt A."/>
            <person name="Yoshinaga Y."/>
            <person name="Zwiers L.-H."/>
            <person name="Turgeon B."/>
            <person name="Goodwin S."/>
            <person name="Spatafora J."/>
            <person name="Crous P."/>
            <person name="Grigoriev I."/>
        </authorList>
    </citation>
    <scope>NUCLEOTIDE SEQUENCE</scope>
    <source>
        <strain evidence="3">CBS 175.79</strain>
    </source>
</reference>
<dbReference type="EMBL" id="ML978066">
    <property type="protein sequence ID" value="KAF2022101.1"/>
    <property type="molecule type" value="Genomic_DNA"/>
</dbReference>